<proteinExistence type="inferred from homology"/>
<dbReference type="GO" id="GO:0005886">
    <property type="term" value="C:plasma membrane"/>
    <property type="evidence" value="ECO:0007669"/>
    <property type="project" value="TreeGrafter"/>
</dbReference>
<evidence type="ECO:0000256" key="9">
    <source>
        <dbReference type="ARBA" id="ARBA00023201"/>
    </source>
</evidence>
<evidence type="ECO:0000256" key="3">
    <source>
        <dbReference type="ARBA" id="ARBA00022461"/>
    </source>
</evidence>
<evidence type="ECO:0000313" key="13">
    <source>
        <dbReference type="EMBL" id="KAF6038435.1"/>
    </source>
</evidence>
<dbReference type="PRINTS" id="PR01078">
    <property type="entry name" value="AMINACHANNEL"/>
</dbReference>
<evidence type="ECO:0000256" key="12">
    <source>
        <dbReference type="SAM" id="Phobius"/>
    </source>
</evidence>
<comment type="caution">
    <text evidence="13">The sequence shown here is derived from an EMBL/GenBank/DDBJ whole genome shotgun (WGS) entry which is preliminary data.</text>
</comment>
<evidence type="ECO:0000256" key="8">
    <source>
        <dbReference type="ARBA" id="ARBA00023136"/>
    </source>
</evidence>
<comment type="subcellular location">
    <subcellularLocation>
        <location evidence="1">Membrane</location>
        <topology evidence="1">Multi-pass membrane protein</topology>
    </subcellularLocation>
</comment>
<dbReference type="PANTHER" id="PTHR11690">
    <property type="entry name" value="AMILORIDE-SENSITIVE SODIUM CHANNEL-RELATED"/>
    <property type="match status" value="1"/>
</dbReference>
<evidence type="ECO:0000256" key="10">
    <source>
        <dbReference type="ARBA" id="ARBA00023303"/>
    </source>
</evidence>
<dbReference type="AlphaFoldDB" id="A0A7J7KJI2"/>
<organism evidence="13 14">
    <name type="scientific">Bugula neritina</name>
    <name type="common">Brown bryozoan</name>
    <name type="synonym">Sertularia neritina</name>
    <dbReference type="NCBI Taxonomy" id="10212"/>
    <lineage>
        <taxon>Eukaryota</taxon>
        <taxon>Metazoa</taxon>
        <taxon>Spiralia</taxon>
        <taxon>Lophotrochozoa</taxon>
        <taxon>Bryozoa</taxon>
        <taxon>Gymnolaemata</taxon>
        <taxon>Cheilostomatida</taxon>
        <taxon>Flustrina</taxon>
        <taxon>Buguloidea</taxon>
        <taxon>Bugulidae</taxon>
        <taxon>Bugula</taxon>
    </lineage>
</organism>
<evidence type="ECO:0008006" key="15">
    <source>
        <dbReference type="Google" id="ProtNLM"/>
    </source>
</evidence>
<keyword evidence="14" id="KW-1185">Reference proteome</keyword>
<keyword evidence="9 11" id="KW-0739">Sodium transport</keyword>
<keyword evidence="2 11" id="KW-0813">Transport</keyword>
<feature type="transmembrane region" description="Helical" evidence="12">
    <location>
        <begin position="248"/>
        <end position="278"/>
    </location>
</feature>
<sequence length="302" mass="33691">MLQGCTFNNEICHPTDFYKFFDGKYGNCFTFNSGLNGSYAKSLVAGPLYGLSMTLFVNQKQYIPGLGNQAGIRVLVHRQGELPNMDKGFNVPPGLRSSIALSYGCYEMCIQLLTYKRCGCLNSLLTPVAGYNICMAESAGICAASVQFNMVYKEDCSCQLPCKEAKYRSTVSFSDWPSAVYEPSWTSYMKDRLSILIDDSGQNISSDHSIKNEFVDINIYFDSLEHHVFTERAAMTFEDLVGSIGGHLGLWIGMSVISFLEIFELIAGLFSVCGKFVYKKKKDKTIEKKAETSKKDSSLEKH</sequence>
<evidence type="ECO:0000256" key="4">
    <source>
        <dbReference type="ARBA" id="ARBA00022692"/>
    </source>
</evidence>
<evidence type="ECO:0000256" key="1">
    <source>
        <dbReference type="ARBA" id="ARBA00004141"/>
    </source>
</evidence>
<keyword evidence="10 11" id="KW-0407">Ion channel</keyword>
<dbReference type="OrthoDB" id="6110812at2759"/>
<evidence type="ECO:0000256" key="2">
    <source>
        <dbReference type="ARBA" id="ARBA00022448"/>
    </source>
</evidence>
<evidence type="ECO:0000313" key="14">
    <source>
        <dbReference type="Proteomes" id="UP000593567"/>
    </source>
</evidence>
<keyword evidence="7 11" id="KW-0406">Ion transport</keyword>
<keyword evidence="8 12" id="KW-0472">Membrane</keyword>
<accession>A0A7J7KJI2</accession>
<evidence type="ECO:0000256" key="6">
    <source>
        <dbReference type="ARBA" id="ARBA00023053"/>
    </source>
</evidence>
<keyword evidence="6" id="KW-0915">Sodium</keyword>
<reference evidence="13" key="1">
    <citation type="submission" date="2020-06" db="EMBL/GenBank/DDBJ databases">
        <title>Draft genome of Bugula neritina, a colonial animal packing powerful symbionts and potential medicines.</title>
        <authorList>
            <person name="Rayko M."/>
        </authorList>
    </citation>
    <scope>NUCLEOTIDE SEQUENCE [LARGE SCALE GENOMIC DNA]</scope>
    <source>
        <strain evidence="13">Kwan_BN1</strain>
    </source>
</reference>
<keyword evidence="5 12" id="KW-1133">Transmembrane helix</keyword>
<evidence type="ECO:0000256" key="7">
    <source>
        <dbReference type="ARBA" id="ARBA00023065"/>
    </source>
</evidence>
<keyword evidence="4 11" id="KW-0812">Transmembrane</keyword>
<comment type="similarity">
    <text evidence="11">Belongs to the amiloride-sensitive sodium channel (TC 1.A.6) family.</text>
</comment>
<dbReference type="Proteomes" id="UP000593567">
    <property type="component" value="Unassembled WGS sequence"/>
</dbReference>
<protein>
    <recommendedName>
        <fullName evidence="15">SCNN1D</fullName>
    </recommendedName>
</protein>
<dbReference type="GO" id="GO:0015280">
    <property type="term" value="F:ligand-gated sodium channel activity"/>
    <property type="evidence" value="ECO:0007669"/>
    <property type="project" value="TreeGrafter"/>
</dbReference>
<name>A0A7J7KJI2_BUGNE</name>
<dbReference type="Gene3D" id="2.60.470.10">
    <property type="entry name" value="Acid-sensing ion channels like domains"/>
    <property type="match status" value="1"/>
</dbReference>
<dbReference type="PANTHER" id="PTHR11690:SF248">
    <property type="entry name" value="PICKPOCKET 17, ISOFORM A"/>
    <property type="match status" value="1"/>
</dbReference>
<dbReference type="InterPro" id="IPR001873">
    <property type="entry name" value="ENaC"/>
</dbReference>
<evidence type="ECO:0000256" key="5">
    <source>
        <dbReference type="ARBA" id="ARBA00022989"/>
    </source>
</evidence>
<dbReference type="EMBL" id="VXIV02000416">
    <property type="protein sequence ID" value="KAF6038435.1"/>
    <property type="molecule type" value="Genomic_DNA"/>
</dbReference>
<evidence type="ECO:0000256" key="11">
    <source>
        <dbReference type="RuleBase" id="RU000679"/>
    </source>
</evidence>
<gene>
    <name evidence="13" type="ORF">EB796_003271</name>
</gene>
<keyword evidence="3 11" id="KW-0894">Sodium channel</keyword>
<dbReference type="Pfam" id="PF00858">
    <property type="entry name" value="ASC"/>
    <property type="match status" value="2"/>
</dbReference>